<dbReference type="Proteomes" id="UP000054662">
    <property type="component" value="Unassembled WGS sequence"/>
</dbReference>
<evidence type="ECO:0000313" key="6">
    <source>
        <dbReference type="Proteomes" id="UP000054662"/>
    </source>
</evidence>
<dbReference type="SUPFAM" id="SSF51306">
    <property type="entry name" value="LexA/Signal peptidase"/>
    <property type="match status" value="1"/>
</dbReference>
<dbReference type="AlphaFoldDB" id="A0A0W1AKJ7"/>
<dbReference type="STRING" id="45076.Lwor_0150"/>
<dbReference type="OrthoDB" id="9791537at2"/>
<keyword evidence="3" id="KW-0804">Transcription</keyword>
<evidence type="ECO:0000313" key="5">
    <source>
        <dbReference type="EMBL" id="KTD81847.1"/>
    </source>
</evidence>
<dbReference type="InterPro" id="IPR015927">
    <property type="entry name" value="Peptidase_S24_S26A/B/C"/>
</dbReference>
<dbReference type="InterPro" id="IPR039418">
    <property type="entry name" value="LexA-like"/>
</dbReference>
<dbReference type="GO" id="GO:0003677">
    <property type="term" value="F:DNA binding"/>
    <property type="evidence" value="ECO:0007669"/>
    <property type="project" value="UniProtKB-KW"/>
</dbReference>
<feature type="domain" description="HTH cro/C1-type" evidence="4">
    <location>
        <begin position="19"/>
        <end position="74"/>
    </location>
</feature>
<dbReference type="CDD" id="cd06529">
    <property type="entry name" value="S24_LexA-like"/>
    <property type="match status" value="1"/>
</dbReference>
<dbReference type="PANTHER" id="PTHR40661">
    <property type="match status" value="1"/>
</dbReference>
<keyword evidence="2" id="KW-0238">DNA-binding</keyword>
<name>A0A0W1AKJ7_9GAMM</name>
<evidence type="ECO:0000256" key="1">
    <source>
        <dbReference type="ARBA" id="ARBA00023015"/>
    </source>
</evidence>
<dbReference type="InterPro" id="IPR010982">
    <property type="entry name" value="Lambda_DNA-bd_dom_sf"/>
</dbReference>
<dbReference type="Pfam" id="PF01381">
    <property type="entry name" value="HTH_3"/>
    <property type="match status" value="1"/>
</dbReference>
<dbReference type="InterPro" id="IPR001387">
    <property type="entry name" value="Cro/C1-type_HTH"/>
</dbReference>
<evidence type="ECO:0000259" key="4">
    <source>
        <dbReference type="PROSITE" id="PS50943"/>
    </source>
</evidence>
<sequence>MGLIGLVNMNIKEKIGQRIQEERIAKGLTRKALEELTDDLKQSRISNWERGDRTPGPEEIKQLARALDISPAYLMCLTDEKRPKKIPGLGSLVPLLDHHQACDPKGFIQRVRNEHNSDEISFIPISSELSTRLGENAFALKMKDESMHPELRVNDILIIDPNSELHPGSLVAAQLNEENEVIVRRYKQLTLSKEFNPFELRVENDNWGNIKIDKVTDAIIIGVIVCVVRYTGRS</sequence>
<proteinExistence type="predicted"/>
<dbReference type="Gene3D" id="2.10.109.10">
    <property type="entry name" value="Umud Fragment, subunit A"/>
    <property type="match status" value="1"/>
</dbReference>
<protein>
    <submittedName>
        <fullName evidence="5">Putative prophage repressor CI-like protein</fullName>
    </submittedName>
</protein>
<dbReference type="EMBL" id="LNZC01000002">
    <property type="protein sequence ID" value="KTD81847.1"/>
    <property type="molecule type" value="Genomic_DNA"/>
</dbReference>
<dbReference type="Pfam" id="PF00717">
    <property type="entry name" value="Peptidase_S24"/>
    <property type="match status" value="1"/>
</dbReference>
<evidence type="ECO:0000256" key="3">
    <source>
        <dbReference type="ARBA" id="ARBA00023163"/>
    </source>
</evidence>
<dbReference type="PROSITE" id="PS50943">
    <property type="entry name" value="HTH_CROC1"/>
    <property type="match status" value="1"/>
</dbReference>
<organism evidence="5 6">
    <name type="scientific">Legionella worsleiensis</name>
    <dbReference type="NCBI Taxonomy" id="45076"/>
    <lineage>
        <taxon>Bacteria</taxon>
        <taxon>Pseudomonadati</taxon>
        <taxon>Pseudomonadota</taxon>
        <taxon>Gammaproteobacteria</taxon>
        <taxon>Legionellales</taxon>
        <taxon>Legionellaceae</taxon>
        <taxon>Legionella</taxon>
    </lineage>
</organism>
<dbReference type="PATRIC" id="fig|45076.6.peg.160"/>
<dbReference type="InterPro" id="IPR036286">
    <property type="entry name" value="LexA/Signal_pep-like_sf"/>
</dbReference>
<gene>
    <name evidence="5" type="ORF">Lwor_0150</name>
</gene>
<keyword evidence="6" id="KW-1185">Reference proteome</keyword>
<dbReference type="PANTHER" id="PTHR40661:SF3">
    <property type="entry name" value="FELS-1 PROPHAGE TRANSCRIPTIONAL REGULATOR"/>
    <property type="match status" value="1"/>
</dbReference>
<dbReference type="SUPFAM" id="SSF47413">
    <property type="entry name" value="lambda repressor-like DNA-binding domains"/>
    <property type="match status" value="1"/>
</dbReference>
<comment type="caution">
    <text evidence="5">The sequence shown here is derived from an EMBL/GenBank/DDBJ whole genome shotgun (WGS) entry which is preliminary data.</text>
</comment>
<reference evidence="5 6" key="1">
    <citation type="submission" date="2015-11" db="EMBL/GenBank/DDBJ databases">
        <title>Genomic analysis of 38 Legionella species identifies large and diverse effector repertoires.</title>
        <authorList>
            <person name="Burstein D."/>
            <person name="Amaro F."/>
            <person name="Zusman T."/>
            <person name="Lifshitz Z."/>
            <person name="Cohen O."/>
            <person name="Gilbert J.A."/>
            <person name="Pupko T."/>
            <person name="Shuman H.A."/>
            <person name="Segal G."/>
        </authorList>
    </citation>
    <scope>NUCLEOTIDE SEQUENCE [LARGE SCALE GENOMIC DNA]</scope>
    <source>
        <strain evidence="5 6">ATCC 49508</strain>
    </source>
</reference>
<accession>A0A0W1AKJ7</accession>
<keyword evidence="1" id="KW-0805">Transcription regulation</keyword>
<dbReference type="SMART" id="SM00530">
    <property type="entry name" value="HTH_XRE"/>
    <property type="match status" value="1"/>
</dbReference>
<evidence type="ECO:0000256" key="2">
    <source>
        <dbReference type="ARBA" id="ARBA00023125"/>
    </source>
</evidence>
<dbReference type="Gene3D" id="1.10.260.40">
    <property type="entry name" value="lambda repressor-like DNA-binding domains"/>
    <property type="match status" value="1"/>
</dbReference>
<dbReference type="CDD" id="cd00093">
    <property type="entry name" value="HTH_XRE"/>
    <property type="match status" value="1"/>
</dbReference>